<dbReference type="InterPro" id="IPR027417">
    <property type="entry name" value="P-loop_NTPase"/>
</dbReference>
<comment type="subcellular location">
    <subcellularLocation>
        <location evidence="1">Nucleus</location>
    </subcellularLocation>
</comment>
<evidence type="ECO:0000256" key="6">
    <source>
        <dbReference type="ARBA" id="ARBA00023134"/>
    </source>
</evidence>
<comment type="caution">
    <text evidence="12">The sequence shown here is derived from an EMBL/GenBank/DDBJ whole genome shotgun (WGS) entry which is preliminary data.</text>
</comment>
<dbReference type="SMART" id="SM00174">
    <property type="entry name" value="RHO"/>
    <property type="match status" value="1"/>
</dbReference>
<dbReference type="PANTHER" id="PTHR24071:SF0">
    <property type="entry name" value="GTP-BINDING NUCLEAR PROTEIN RAN"/>
    <property type="match status" value="1"/>
</dbReference>
<accession>A0AAV4LS83</accession>
<protein>
    <recommendedName>
        <fullName evidence="8">GTP-binding nuclear protein Ran</fullName>
    </recommendedName>
    <alternativeName>
        <fullName evidence="9">GTPase Ran</fullName>
    </alternativeName>
    <alternativeName>
        <fullName evidence="11">Ras-like protein TC4</fullName>
    </alternativeName>
</protein>
<dbReference type="SMART" id="SM00176">
    <property type="entry name" value="RAN"/>
    <property type="match status" value="1"/>
</dbReference>
<dbReference type="RefSeq" id="XP_067714714.1">
    <property type="nucleotide sequence ID" value="XM_067858613.1"/>
</dbReference>
<name>A0AAV4LS83_BABCB</name>
<sequence>MEKTDSGGSSPSETFLSTNFLDSVIAYALNYEREKEVSDLKDSENVSLVYHFLRHIWTSMTDASLYSALDNASDTHGVIPFLHSTQCRQQVAQRILGLLSHFREEQSEEAAGSGDSMQSTLRNVAQGHLLTCFKILSSFLQSRKGDEEVLLRLSNATECLADVYMHLIPVGLDLSSFFDLLSDLVKTLPMESAKLFCDFLYKRLAFFRSSFQALEASVENSRMVQTSGAKMIGLVRVLESTLSECADDDTPTHIFNLRITLTSCLPISHLGVCNRQSISADFVPVSKAPQDEWTRLASLSLRKRVHAISHFEISNYEALAATTGTSFAPTDQLFTLKSLLGRDDCRSETVETMPNMPSYTVYSNYCDLLNFVFNPSVITEKTQDFMDDLQAKFASVAAYIVTLVERPQRCDPPLPWALRLTGSASAFISRCMTIPFWTSFLFASSLALQTLKVSHKRTAPTETVYSLLRDKSASSVDAIERTLNQCISKISGLSASLERLLSREKEWVLWKQGGCTADLFEPVTSDTLTFPQFDYAPESDSDEGELQDIVDVLGELESFSKKGDDGLPEIGANYRLAVDDLCLNRQAKAWFLEGNATDLPAESASDMMRHKLDDYVEKMQMDADPANGIEMSERSKYDPLFRFRFNRLFSAWHVNKYMDLSNEEIASGSLDCLVDSLSASEKPAPKKARKRATLGEGSHIIESLTESSIKRPFAAMAEEMPQFKLLLVGDGGVGKTTLVKRHLTGEFEKKYIPTLGVEVHPLKFRTNCGGIQFNAWDTAGQEKYGGLRDGYYIKGECAIIMFDVTSRITYRNVPNWHRDIVRVCDNIPMVLCGNKADVKERQVKAGHIQFHRKRNLQYYDLSARSNFNFERPFLWLARRLLNQPQLVFVGECAKEPEFRIDPELAEQSERNLEAAANGAVGNVSAPLENAVKQVQTRQLYDGAPREPTPGEAEVGEALNRPQEHLGQVVLVVALVNDGIGGGDAVEGREGVKLRDDVSNVADRPRLVHDLKREYREDEPRKVLRPGEVVGNDFRDAVERVALDLEAEVLGEEPDVEPLDHFQGFRPACCVKTWSCGRDVPELRLVDLAGAAIFLEVLPCQGVRDEVDQAQGRVENQLGQLANPPYDGLEGALCGRLAYGVSTGYPLRCE</sequence>
<dbReference type="GO" id="GO:0006606">
    <property type="term" value="P:protein import into nucleus"/>
    <property type="evidence" value="ECO:0007669"/>
    <property type="project" value="TreeGrafter"/>
</dbReference>
<dbReference type="GO" id="GO:0005737">
    <property type="term" value="C:cytoplasm"/>
    <property type="evidence" value="ECO:0007669"/>
    <property type="project" value="TreeGrafter"/>
</dbReference>
<evidence type="ECO:0000256" key="4">
    <source>
        <dbReference type="ARBA" id="ARBA00022741"/>
    </source>
</evidence>
<dbReference type="CDD" id="cd00877">
    <property type="entry name" value="Ran"/>
    <property type="match status" value="1"/>
</dbReference>
<keyword evidence="13" id="KW-1185">Reference proteome</keyword>
<organism evidence="12 13">
    <name type="scientific">Babesia caballi</name>
    <dbReference type="NCBI Taxonomy" id="5871"/>
    <lineage>
        <taxon>Eukaryota</taxon>
        <taxon>Sar</taxon>
        <taxon>Alveolata</taxon>
        <taxon>Apicomplexa</taxon>
        <taxon>Aconoidasida</taxon>
        <taxon>Piroplasmida</taxon>
        <taxon>Babesiidae</taxon>
        <taxon>Babesia</taxon>
    </lineage>
</organism>
<evidence type="ECO:0000256" key="8">
    <source>
        <dbReference type="ARBA" id="ARBA00040533"/>
    </source>
</evidence>
<dbReference type="InterPro" id="IPR001806">
    <property type="entry name" value="Small_GTPase"/>
</dbReference>
<dbReference type="EMBL" id="BPLF01000002">
    <property type="protein sequence ID" value="GIX62645.1"/>
    <property type="molecule type" value="Genomic_DNA"/>
</dbReference>
<dbReference type="PANTHER" id="PTHR24071">
    <property type="entry name" value="RAN GTPASE"/>
    <property type="match status" value="1"/>
</dbReference>
<comment type="similarity">
    <text evidence="2">Belongs to the small GTPase superfamily. Ran family.</text>
</comment>
<evidence type="ECO:0000256" key="1">
    <source>
        <dbReference type="ARBA" id="ARBA00004123"/>
    </source>
</evidence>
<dbReference type="AlphaFoldDB" id="A0AAV4LS83"/>
<evidence type="ECO:0000313" key="13">
    <source>
        <dbReference type="Proteomes" id="UP001497744"/>
    </source>
</evidence>
<dbReference type="PROSITE" id="PS51418">
    <property type="entry name" value="RAN"/>
    <property type="match status" value="1"/>
</dbReference>
<evidence type="ECO:0000313" key="12">
    <source>
        <dbReference type="EMBL" id="GIX62645.1"/>
    </source>
</evidence>
<dbReference type="Gene3D" id="3.40.50.300">
    <property type="entry name" value="P-loop containing nucleotide triphosphate hydrolases"/>
    <property type="match status" value="1"/>
</dbReference>
<dbReference type="SMART" id="SM00173">
    <property type="entry name" value="RAS"/>
    <property type="match status" value="1"/>
</dbReference>
<evidence type="ECO:0000256" key="9">
    <source>
        <dbReference type="ARBA" id="ARBA00042268"/>
    </source>
</evidence>
<comment type="subunit">
    <text evidence="10">Monomer. Found in a nuclear export complex with RanGTP, exportin and pre-miRNA.</text>
</comment>
<dbReference type="NCBIfam" id="TIGR00231">
    <property type="entry name" value="small_GTP"/>
    <property type="match status" value="1"/>
</dbReference>
<evidence type="ECO:0000256" key="10">
    <source>
        <dbReference type="ARBA" id="ARBA00065175"/>
    </source>
</evidence>
<evidence type="ECO:0000256" key="3">
    <source>
        <dbReference type="ARBA" id="ARBA00022448"/>
    </source>
</evidence>
<evidence type="ECO:0000256" key="5">
    <source>
        <dbReference type="ARBA" id="ARBA00022927"/>
    </source>
</evidence>
<reference evidence="12 13" key="1">
    <citation type="submission" date="2021-06" db="EMBL/GenBank/DDBJ databases">
        <title>Genome sequence of Babesia caballi.</title>
        <authorList>
            <person name="Yamagishi J."/>
            <person name="Kidaka T."/>
            <person name="Ochi A."/>
        </authorList>
    </citation>
    <scope>NUCLEOTIDE SEQUENCE [LARGE SCALE GENOMIC DNA]</scope>
    <source>
        <strain evidence="12">USDA-D6B2</strain>
    </source>
</reference>
<keyword evidence="5" id="KW-0653">Protein transport</keyword>
<dbReference type="Proteomes" id="UP001497744">
    <property type="component" value="Unassembled WGS sequence"/>
</dbReference>
<dbReference type="PROSITE" id="PS51421">
    <property type="entry name" value="RAS"/>
    <property type="match status" value="1"/>
</dbReference>
<dbReference type="InterPro" id="IPR002041">
    <property type="entry name" value="Ran_GTPase"/>
</dbReference>
<keyword evidence="3" id="KW-0813">Transport</keyword>
<dbReference type="GeneID" id="94194126"/>
<dbReference type="FunFam" id="3.40.50.300:FF:000369">
    <property type="entry name" value="GTP-binding nuclear protein"/>
    <property type="match status" value="1"/>
</dbReference>
<evidence type="ECO:0000256" key="7">
    <source>
        <dbReference type="ARBA" id="ARBA00023242"/>
    </source>
</evidence>
<evidence type="ECO:0000256" key="2">
    <source>
        <dbReference type="ARBA" id="ARBA00008028"/>
    </source>
</evidence>
<dbReference type="InterPro" id="IPR005225">
    <property type="entry name" value="Small_GTP-bd"/>
</dbReference>
<dbReference type="SUPFAM" id="SSF52540">
    <property type="entry name" value="P-loop containing nucleoside triphosphate hydrolases"/>
    <property type="match status" value="1"/>
</dbReference>
<dbReference type="PRINTS" id="PR00627">
    <property type="entry name" value="GTPRANTC4"/>
</dbReference>
<evidence type="ECO:0000256" key="11">
    <source>
        <dbReference type="ARBA" id="ARBA00075751"/>
    </source>
</evidence>
<dbReference type="PROSITE" id="PS51419">
    <property type="entry name" value="RAB"/>
    <property type="match status" value="1"/>
</dbReference>
<keyword evidence="7" id="KW-0539">Nucleus</keyword>
<dbReference type="GO" id="GO:0005634">
    <property type="term" value="C:nucleus"/>
    <property type="evidence" value="ECO:0007669"/>
    <property type="project" value="UniProtKB-SubCell"/>
</dbReference>
<dbReference type="GO" id="GO:0005525">
    <property type="term" value="F:GTP binding"/>
    <property type="evidence" value="ECO:0007669"/>
    <property type="project" value="UniProtKB-KW"/>
</dbReference>
<dbReference type="GO" id="GO:0000054">
    <property type="term" value="P:ribosomal subunit export from nucleus"/>
    <property type="evidence" value="ECO:0007669"/>
    <property type="project" value="TreeGrafter"/>
</dbReference>
<gene>
    <name evidence="12" type="ORF">BcabD6B2_20800</name>
</gene>
<dbReference type="SMART" id="SM00175">
    <property type="entry name" value="RAB"/>
    <property type="match status" value="1"/>
</dbReference>
<dbReference type="Pfam" id="PF00071">
    <property type="entry name" value="Ras"/>
    <property type="match status" value="1"/>
</dbReference>
<proteinExistence type="inferred from homology"/>
<keyword evidence="4" id="KW-0547">Nucleotide-binding</keyword>
<dbReference type="GO" id="GO:0003924">
    <property type="term" value="F:GTPase activity"/>
    <property type="evidence" value="ECO:0007669"/>
    <property type="project" value="InterPro"/>
</dbReference>
<keyword evidence="6" id="KW-0342">GTP-binding</keyword>